<dbReference type="InterPro" id="IPR000254">
    <property type="entry name" value="CBD"/>
</dbReference>
<dbReference type="InterPro" id="IPR053181">
    <property type="entry name" value="EcdB-like_regulator"/>
</dbReference>
<keyword evidence="3" id="KW-0378">Hydrolase</keyword>
<evidence type="ECO:0000256" key="2">
    <source>
        <dbReference type="ARBA" id="ARBA00022729"/>
    </source>
</evidence>
<dbReference type="Pfam" id="PF20237">
    <property type="entry name" value="DUF6594"/>
    <property type="match status" value="1"/>
</dbReference>
<keyword evidence="6" id="KW-0326">Glycosidase</keyword>
<dbReference type="CDD" id="cd12148">
    <property type="entry name" value="fungal_TF_MHR"/>
    <property type="match status" value="1"/>
</dbReference>
<accession>A0A0G4N329</accession>
<dbReference type="Pfam" id="PF00150">
    <property type="entry name" value="Cellulase"/>
    <property type="match status" value="1"/>
</dbReference>
<evidence type="ECO:0000256" key="7">
    <source>
        <dbReference type="ARBA" id="ARBA00023326"/>
    </source>
</evidence>
<dbReference type="InterPro" id="IPR020301">
    <property type="entry name" value="Mrx7"/>
</dbReference>
<dbReference type="InterPro" id="IPR017853">
    <property type="entry name" value="GH"/>
</dbReference>
<dbReference type="InterPro" id="IPR001547">
    <property type="entry name" value="Glyco_hydro_5"/>
</dbReference>
<dbReference type="GO" id="GO:0005978">
    <property type="term" value="P:glycogen biosynthetic process"/>
    <property type="evidence" value="ECO:0007669"/>
    <property type="project" value="UniProtKB-UniPathway"/>
</dbReference>
<dbReference type="GO" id="GO:0030245">
    <property type="term" value="P:cellulose catabolic process"/>
    <property type="evidence" value="ECO:0007669"/>
    <property type="project" value="UniProtKB-KW"/>
</dbReference>
<feature type="transmembrane region" description="Helical" evidence="9">
    <location>
        <begin position="997"/>
        <end position="1015"/>
    </location>
</feature>
<keyword evidence="9" id="KW-0472">Membrane</keyword>
<dbReference type="Pfam" id="PF10906">
    <property type="entry name" value="Mrx7"/>
    <property type="match status" value="1"/>
</dbReference>
<keyword evidence="5" id="KW-0119">Carbohydrate metabolism</keyword>
<dbReference type="SUPFAM" id="SSF57180">
    <property type="entry name" value="Cellulose-binding domain"/>
    <property type="match status" value="1"/>
</dbReference>
<dbReference type="GO" id="GO:0005576">
    <property type="term" value="C:extracellular region"/>
    <property type="evidence" value="ECO:0007669"/>
    <property type="project" value="InterPro"/>
</dbReference>
<dbReference type="FunFam" id="3.20.20.80:FF:000152">
    <property type="entry name" value="Extracellular endoglucanase"/>
    <property type="match status" value="1"/>
</dbReference>
<dbReference type="UniPathway" id="UPA00164"/>
<protein>
    <recommendedName>
        <fullName evidence="10">CBM1 domain-containing protein</fullName>
    </recommendedName>
</protein>
<evidence type="ECO:0000256" key="3">
    <source>
        <dbReference type="ARBA" id="ARBA00022801"/>
    </source>
</evidence>
<feature type="compositionally biased region" description="Pro residues" evidence="8">
    <location>
        <begin position="1147"/>
        <end position="1156"/>
    </location>
</feature>
<gene>
    <name evidence="11" type="ORF">BN1708_008333</name>
</gene>
<dbReference type="SUPFAM" id="SSF81296">
    <property type="entry name" value="E set domains"/>
    <property type="match status" value="1"/>
</dbReference>
<dbReference type="SUPFAM" id="SSF51445">
    <property type="entry name" value="(Trans)glycosidases"/>
    <property type="match status" value="1"/>
</dbReference>
<evidence type="ECO:0000256" key="6">
    <source>
        <dbReference type="ARBA" id="ARBA00023295"/>
    </source>
</evidence>
<name>A0A0G4N329_VERLO</name>
<dbReference type="SMART" id="SM00236">
    <property type="entry name" value="fCBD"/>
    <property type="match status" value="1"/>
</dbReference>
<dbReference type="PANTHER" id="PTHR47785">
    <property type="entry name" value="ZN(II)2CYS6 TRANSCRIPTION FACTOR (EUROFUNG)-RELATED-RELATED"/>
    <property type="match status" value="1"/>
</dbReference>
<evidence type="ECO:0000313" key="12">
    <source>
        <dbReference type="Proteomes" id="UP000044602"/>
    </source>
</evidence>
<dbReference type="InterPro" id="IPR005102">
    <property type="entry name" value="Carbo-bd_X2"/>
</dbReference>
<keyword evidence="9" id="KW-0812">Transmembrane</keyword>
<keyword evidence="4" id="KW-0136">Cellulose degradation</keyword>
<dbReference type="PROSITE" id="PS00562">
    <property type="entry name" value="CBM1_1"/>
    <property type="match status" value="1"/>
</dbReference>
<keyword evidence="9" id="KW-1133">Transmembrane helix</keyword>
<feature type="transmembrane region" description="Helical" evidence="9">
    <location>
        <begin position="1667"/>
        <end position="1687"/>
    </location>
</feature>
<evidence type="ECO:0000256" key="9">
    <source>
        <dbReference type="SAM" id="Phobius"/>
    </source>
</evidence>
<feature type="region of interest" description="Disordered" evidence="8">
    <location>
        <begin position="46"/>
        <end position="65"/>
    </location>
</feature>
<keyword evidence="12" id="KW-1185">Reference proteome</keyword>
<dbReference type="EMBL" id="CVQH01026527">
    <property type="protein sequence ID" value="CRK40750.1"/>
    <property type="molecule type" value="Genomic_DNA"/>
</dbReference>
<reference evidence="11 12" key="1">
    <citation type="submission" date="2015-05" db="EMBL/GenBank/DDBJ databases">
        <authorList>
            <person name="Wang D.B."/>
            <person name="Wang M."/>
        </authorList>
    </citation>
    <scope>NUCLEOTIDE SEQUENCE [LARGE SCALE GENOMIC DNA]</scope>
    <source>
        <strain evidence="11">VL1</strain>
    </source>
</reference>
<dbReference type="InterPro" id="IPR035971">
    <property type="entry name" value="CBD_sf"/>
</dbReference>
<keyword evidence="2" id="KW-0732">Signal</keyword>
<evidence type="ECO:0000256" key="4">
    <source>
        <dbReference type="ARBA" id="ARBA00023001"/>
    </source>
</evidence>
<comment type="similarity">
    <text evidence="1">Belongs to the glycosyl hydrolase 5 (cellulase A) family.</text>
</comment>
<keyword evidence="7" id="KW-0624">Polysaccharide degradation</keyword>
<dbReference type="STRING" id="100787.A0A0G4N329"/>
<dbReference type="Pfam" id="PF03442">
    <property type="entry name" value="CBM_X2"/>
    <property type="match status" value="1"/>
</dbReference>
<evidence type="ECO:0000256" key="1">
    <source>
        <dbReference type="ARBA" id="ARBA00005641"/>
    </source>
</evidence>
<dbReference type="GO" id="GO:0004553">
    <property type="term" value="F:hydrolase activity, hydrolyzing O-glycosyl compounds"/>
    <property type="evidence" value="ECO:0007669"/>
    <property type="project" value="InterPro"/>
</dbReference>
<dbReference type="InterPro" id="IPR014756">
    <property type="entry name" value="Ig_E-set"/>
</dbReference>
<evidence type="ECO:0000256" key="5">
    <source>
        <dbReference type="ARBA" id="ARBA00023277"/>
    </source>
</evidence>
<evidence type="ECO:0000313" key="11">
    <source>
        <dbReference type="EMBL" id="CRK40750.1"/>
    </source>
</evidence>
<dbReference type="InterPro" id="IPR046529">
    <property type="entry name" value="DUF6594"/>
</dbReference>
<dbReference type="Proteomes" id="UP000044602">
    <property type="component" value="Unassembled WGS sequence"/>
</dbReference>
<sequence>RTSSFDRFAISPPRPESRLTAQILKSPGFHRGVGRIHKMVHERKYGRNPHEPLYPGEATEDHSVKSSTGKFRQYFVQEIKDQWKGTQTAYGQCGGNGWTGLTTCVSGYFCNAYHEWYSQCIPGQAPPGTTTTSPAPPGTTTSTRPATTSTTSRPATTSAGTTSAVTTRVPTTTSSAPAPATTTSAGSCSSSFTSISAADYVDAISPGWNLGNSLDAIPNEGSWNNPPVDDGTFDHVVDAGFKSVRIPVTYTAHLTSGAPNWTVDPVWLQRVSDVIDQALARNLYVITNVHHDSWEWADVRSGDLAVIQQRFRAIWVQIAKKLACKSSRVSFESINEPPADNAVDGANVNKFNELFVSAVNEAGGHNAKRVLQLAGGVSDPIKTTQWFKAPANIQNPWALQFHYYSPYDFIFSAWGKTIWGSAADRAALTADFQAVRGNFSNVPLVLGEFDASPLNTEPAARWKWTDHLARIATDLGVALVIWDNGLDHLDRNTGVWRDPVSIALIEAAVAGERSSLPDSTEDAGASTQSSSAYLWNKVGNAVADQVLPWLFNGNTLTGITTQTGDALSAGSDYTVSSNAITFKAGFLSDYLGPNVTPGSKANLTLTFSAGAHSNIEVVQWDTPVLVTEPDATPGQDLQIPIQWKGVPVLAAVRAEATDGTILFDDWTQWLGPLQRGRLTFNSHYFWEGSNVILRTSAIAAVLELNKAVKFTFEFYPRVAGNSVTYTLDPTDESHLTDDDCNCCITYWLEQAERIFTDLLLSNRFGNLSRKFVGKHGLVSFVASDPEFLTVRRFDKLHTLSILSLQDELANYEEKLDNMDARFSLQHVMLVGRRPEVVVEVPPGGFSEEDQAWCRQTHGNDAVPRHINNGTFRDELPERKRLTEMMTSKLMVYDKLLLRYYKLHSKPKASRWTRENIENWFYNNKGAVMEDEQDFIKHGDDLMGLSAERSPMRRFFEHKVIYPTRKRLHLFKKAPAEDLGCQEQSTYYRYSDESIEKIALIASLFATIAMFLAPMWIMHTLGGRLSKLIVITCFSLAWSVFLAIAAIGSASTNLAATAGYLAVMVVFLQIGQSNAQPPADIILILGRKLLPESAPRLASMHQLPSPQDADSNEPRIDHNTRIMLERIQMLEDRLFSSPVFSQPATTSPHPPRPPVQPDPAEQLGGATSSSHLGDHHGDAMSTDVPETDQQIPIPLSHTANANHVLEWPIVQQLLSQTHLAPPPKPASGDMQSTEATDIFFTQDAHAAPSLCPPESWRLFNKQDFASSSAMEYYRELIQTYFDEVNIFFPLLSLDYVQRLFDAIVSFESSNDDQDDIAPALHCLVLLVLSFGSLVHDGRCRIRLAGSSTDTPLPSQDHSSLDDRLWRKAKLLLGYVSSDLTLEAAQCTMLASLYTGAMGRVSDSFHWAHATAVKCEALAKRVTADTTETGVFSESFRRLYWVAFIYEGDFISEVSITLPSGIARYEDVVPYPVQEAPSRARRPASSSTAQHLSPRAATAISPASSSLDRTEELVAFQISTNAAIRRFLNRVNSVVYDSKDQFRMTRANYANWLLRITEDLWSFHGAIYRNLPDFLLTSRPRKPTGSPATPGFPSVEELGNNPWNVLRLEGRYYAGQYIIHRPFIEYVLLNVSHFATHPCREAVLERCRLCLLGCKGFIHVFDVDPTNSVTGLFAAGMVTFTMVIILRVATMCRVFCDILPAEIERAIVVGGRNLRRFSGSVKEFAWHLGVLEKLEESCRRQRDD</sequence>
<feature type="region of interest" description="Disordered" evidence="8">
    <location>
        <begin position="127"/>
        <end position="190"/>
    </location>
</feature>
<feature type="transmembrane region" description="Helical" evidence="9">
    <location>
        <begin position="1027"/>
        <end position="1047"/>
    </location>
</feature>
<feature type="non-terminal residue" evidence="11">
    <location>
        <position position="1"/>
    </location>
</feature>
<proteinExistence type="inferred from homology"/>
<dbReference type="Pfam" id="PF00734">
    <property type="entry name" value="CBM_1"/>
    <property type="match status" value="1"/>
</dbReference>
<feature type="domain" description="CBM1" evidence="10">
    <location>
        <begin position="85"/>
        <end position="121"/>
    </location>
</feature>
<evidence type="ECO:0000259" key="10">
    <source>
        <dbReference type="PROSITE" id="PS51164"/>
    </source>
</evidence>
<dbReference type="Gene3D" id="3.20.20.80">
    <property type="entry name" value="Glycosidases"/>
    <property type="match status" value="1"/>
</dbReference>
<feature type="region of interest" description="Disordered" evidence="8">
    <location>
        <begin position="1474"/>
        <end position="1501"/>
    </location>
</feature>
<dbReference type="GO" id="GO:0030248">
    <property type="term" value="F:cellulose binding"/>
    <property type="evidence" value="ECO:0007669"/>
    <property type="project" value="InterPro"/>
</dbReference>
<dbReference type="InterPro" id="IPR013783">
    <property type="entry name" value="Ig-like_fold"/>
</dbReference>
<organism evidence="11 12">
    <name type="scientific">Verticillium longisporum</name>
    <name type="common">Verticillium dahliae var. longisporum</name>
    <dbReference type="NCBI Taxonomy" id="100787"/>
    <lineage>
        <taxon>Eukaryota</taxon>
        <taxon>Fungi</taxon>
        <taxon>Dikarya</taxon>
        <taxon>Ascomycota</taxon>
        <taxon>Pezizomycotina</taxon>
        <taxon>Sordariomycetes</taxon>
        <taxon>Hypocreomycetidae</taxon>
        <taxon>Glomerellales</taxon>
        <taxon>Plectosphaerellaceae</taxon>
        <taxon>Verticillium</taxon>
    </lineage>
</organism>
<dbReference type="PROSITE" id="PS51164">
    <property type="entry name" value="CBM1_2"/>
    <property type="match status" value="1"/>
</dbReference>
<feature type="region of interest" description="Disordered" evidence="8">
    <location>
        <begin position="1138"/>
        <end position="1185"/>
    </location>
</feature>
<evidence type="ECO:0000256" key="8">
    <source>
        <dbReference type="SAM" id="MobiDB-lite"/>
    </source>
</evidence>
<dbReference type="Gene3D" id="2.60.40.10">
    <property type="entry name" value="Immunoglobulins"/>
    <property type="match status" value="1"/>
</dbReference>